<dbReference type="AlphaFoldDB" id="A0AAW2IB45"/>
<reference evidence="2" key="1">
    <citation type="journal article" date="2024" name="Gigascience">
        <title>Chromosome-level genome of the poultry shaft louse Menopon gallinae provides insight into the host-switching and adaptive evolution of parasitic lice.</title>
        <authorList>
            <person name="Xu Y."/>
            <person name="Ma L."/>
            <person name="Liu S."/>
            <person name="Liang Y."/>
            <person name="Liu Q."/>
            <person name="He Z."/>
            <person name="Tian L."/>
            <person name="Duan Y."/>
            <person name="Cai W."/>
            <person name="Li H."/>
            <person name="Song F."/>
        </authorList>
    </citation>
    <scope>NUCLEOTIDE SEQUENCE</scope>
    <source>
        <strain evidence="2">Cailab_2023a</strain>
    </source>
</reference>
<accession>A0AAW2IB45</accession>
<evidence type="ECO:0000256" key="1">
    <source>
        <dbReference type="SAM" id="MobiDB-lite"/>
    </source>
</evidence>
<feature type="region of interest" description="Disordered" evidence="1">
    <location>
        <begin position="1"/>
        <end position="68"/>
    </location>
</feature>
<proteinExistence type="predicted"/>
<gene>
    <name evidence="2" type="ORF">PYX00_000419</name>
</gene>
<dbReference type="EMBL" id="JARGDH010000001">
    <property type="protein sequence ID" value="KAL0278665.1"/>
    <property type="molecule type" value="Genomic_DNA"/>
</dbReference>
<comment type="caution">
    <text evidence="2">The sequence shown here is derived from an EMBL/GenBank/DDBJ whole genome shotgun (WGS) entry which is preliminary data.</text>
</comment>
<sequence>MVRPRLEATPYTFGKPRPVGATPWPSAAMVAQEDDGVSRVPPVNPGQSAVDREGQAKRKSPVASLTAT</sequence>
<organism evidence="2">
    <name type="scientific">Menopon gallinae</name>
    <name type="common">poultry shaft louse</name>
    <dbReference type="NCBI Taxonomy" id="328185"/>
    <lineage>
        <taxon>Eukaryota</taxon>
        <taxon>Metazoa</taxon>
        <taxon>Ecdysozoa</taxon>
        <taxon>Arthropoda</taxon>
        <taxon>Hexapoda</taxon>
        <taxon>Insecta</taxon>
        <taxon>Pterygota</taxon>
        <taxon>Neoptera</taxon>
        <taxon>Paraneoptera</taxon>
        <taxon>Psocodea</taxon>
        <taxon>Troctomorpha</taxon>
        <taxon>Phthiraptera</taxon>
        <taxon>Amblycera</taxon>
        <taxon>Menoponidae</taxon>
        <taxon>Menopon</taxon>
    </lineage>
</organism>
<protein>
    <submittedName>
        <fullName evidence="2">Uncharacterized protein</fullName>
    </submittedName>
</protein>
<name>A0AAW2IB45_9NEOP</name>
<evidence type="ECO:0000313" key="2">
    <source>
        <dbReference type="EMBL" id="KAL0278665.1"/>
    </source>
</evidence>